<dbReference type="Pfam" id="PF00528">
    <property type="entry name" value="BPD_transp_1"/>
    <property type="match status" value="1"/>
</dbReference>
<feature type="transmembrane region" description="Helical" evidence="7">
    <location>
        <begin position="73"/>
        <end position="94"/>
    </location>
</feature>
<evidence type="ECO:0000313" key="10">
    <source>
        <dbReference type="Proteomes" id="UP000070284"/>
    </source>
</evidence>
<feature type="transmembrane region" description="Helical" evidence="7">
    <location>
        <begin position="156"/>
        <end position="179"/>
    </location>
</feature>
<feature type="transmembrane region" description="Helical" evidence="7">
    <location>
        <begin position="260"/>
        <end position="284"/>
    </location>
</feature>
<proteinExistence type="inferred from homology"/>
<dbReference type="PANTHER" id="PTHR30193">
    <property type="entry name" value="ABC TRANSPORTER PERMEASE PROTEIN"/>
    <property type="match status" value="1"/>
</dbReference>
<dbReference type="SUPFAM" id="SSF161098">
    <property type="entry name" value="MetI-like"/>
    <property type="match status" value="1"/>
</dbReference>
<feature type="transmembrane region" description="Helical" evidence="7">
    <location>
        <begin position="106"/>
        <end position="126"/>
    </location>
</feature>
<feature type="domain" description="ABC transmembrane type-1" evidence="8">
    <location>
        <begin position="69"/>
        <end position="283"/>
    </location>
</feature>
<protein>
    <submittedName>
        <fullName evidence="9">ABC transporter permease</fullName>
    </submittedName>
</protein>
<keyword evidence="4 7" id="KW-0812">Transmembrane</keyword>
<dbReference type="PATRIC" id="fig|1698264.3.peg.1210"/>
<keyword evidence="2 7" id="KW-0813">Transport</keyword>
<accession>A0A133UL43</accession>
<evidence type="ECO:0000256" key="3">
    <source>
        <dbReference type="ARBA" id="ARBA00022475"/>
    </source>
</evidence>
<dbReference type="Proteomes" id="UP000070284">
    <property type="component" value="Unassembled WGS sequence"/>
</dbReference>
<keyword evidence="6 7" id="KW-0472">Membrane</keyword>
<dbReference type="PROSITE" id="PS50928">
    <property type="entry name" value="ABC_TM1"/>
    <property type="match status" value="1"/>
</dbReference>
<comment type="caution">
    <text evidence="9">The sequence shown here is derived from an EMBL/GenBank/DDBJ whole genome shotgun (WGS) entry which is preliminary data.</text>
</comment>
<evidence type="ECO:0000259" key="8">
    <source>
        <dbReference type="PROSITE" id="PS50928"/>
    </source>
</evidence>
<name>A0A133UL43_9EURY</name>
<evidence type="ECO:0000256" key="2">
    <source>
        <dbReference type="ARBA" id="ARBA00022448"/>
    </source>
</evidence>
<dbReference type="PANTHER" id="PTHR30193:SF42">
    <property type="entry name" value="ABC TRANSPORTER PERMEASE PROTEIN"/>
    <property type="match status" value="1"/>
</dbReference>
<dbReference type="CDD" id="cd06261">
    <property type="entry name" value="TM_PBP2"/>
    <property type="match status" value="1"/>
</dbReference>
<dbReference type="InterPro" id="IPR000515">
    <property type="entry name" value="MetI-like"/>
</dbReference>
<keyword evidence="3" id="KW-1003">Cell membrane</keyword>
<sequence>MRQERKDQIITWAVFVPILALVAIFVYGFIGWNFLVSLTDWAGLTPSYNIVGFENWTRLFGDPAFYNALENQLLLVGLFVPVTLVLGLFLAILLDRKLKVKGMFRNLYMLPFGLSYVVTAVFWAWMYNPTNGTINELAEMIGLKFLSLNWLGDPEIVMYGIILALIWQFSGYTMVIFLAGIKSLPQSQVDAARVGGASGFTLYRKVVIPQLKGSFLTAFVILMIFALKAFDFIWVLRGSSPSSSVLATRYYVTTFDASQFAYGACFASILFLLVLLIVIPYLYLSQGEE</sequence>
<evidence type="ECO:0000313" key="9">
    <source>
        <dbReference type="EMBL" id="KXA94913.1"/>
    </source>
</evidence>
<gene>
    <name evidence="9" type="ORF">AKJ65_03090</name>
</gene>
<feature type="transmembrane region" description="Helical" evidence="7">
    <location>
        <begin position="214"/>
        <end position="236"/>
    </location>
</feature>
<evidence type="ECO:0000256" key="1">
    <source>
        <dbReference type="ARBA" id="ARBA00004651"/>
    </source>
</evidence>
<evidence type="ECO:0000256" key="5">
    <source>
        <dbReference type="ARBA" id="ARBA00022989"/>
    </source>
</evidence>
<dbReference type="GO" id="GO:0055085">
    <property type="term" value="P:transmembrane transport"/>
    <property type="evidence" value="ECO:0007669"/>
    <property type="project" value="InterPro"/>
</dbReference>
<keyword evidence="5 7" id="KW-1133">Transmembrane helix</keyword>
<comment type="similarity">
    <text evidence="7">Belongs to the binding-protein-dependent transport system permease family.</text>
</comment>
<dbReference type="Gene3D" id="1.10.3720.10">
    <property type="entry name" value="MetI-like"/>
    <property type="match status" value="1"/>
</dbReference>
<evidence type="ECO:0000256" key="4">
    <source>
        <dbReference type="ARBA" id="ARBA00022692"/>
    </source>
</evidence>
<dbReference type="EMBL" id="LHXO01000033">
    <property type="protein sequence ID" value="KXA94913.1"/>
    <property type="molecule type" value="Genomic_DNA"/>
</dbReference>
<feature type="transmembrane region" description="Helical" evidence="7">
    <location>
        <begin position="12"/>
        <end position="35"/>
    </location>
</feature>
<comment type="subcellular location">
    <subcellularLocation>
        <location evidence="1 7">Cell membrane</location>
        <topology evidence="1 7">Multi-pass membrane protein</topology>
    </subcellularLocation>
</comment>
<dbReference type="AlphaFoldDB" id="A0A133UL43"/>
<dbReference type="InterPro" id="IPR035906">
    <property type="entry name" value="MetI-like_sf"/>
</dbReference>
<evidence type="ECO:0000256" key="7">
    <source>
        <dbReference type="RuleBase" id="RU363032"/>
    </source>
</evidence>
<evidence type="ECO:0000256" key="6">
    <source>
        <dbReference type="ARBA" id="ARBA00023136"/>
    </source>
</evidence>
<dbReference type="InterPro" id="IPR051393">
    <property type="entry name" value="ABC_transporter_permease"/>
</dbReference>
<dbReference type="GO" id="GO:0005886">
    <property type="term" value="C:plasma membrane"/>
    <property type="evidence" value="ECO:0007669"/>
    <property type="project" value="UniProtKB-SubCell"/>
</dbReference>
<organism evidence="9 10">
    <name type="scientific">candidate division MSBL1 archaeon SCGC-AAA259E19</name>
    <dbReference type="NCBI Taxonomy" id="1698264"/>
    <lineage>
        <taxon>Archaea</taxon>
        <taxon>Methanobacteriati</taxon>
        <taxon>Methanobacteriota</taxon>
        <taxon>candidate division MSBL1</taxon>
    </lineage>
</organism>
<keyword evidence="10" id="KW-1185">Reference proteome</keyword>
<reference evidence="9 10" key="1">
    <citation type="journal article" date="2016" name="Sci. Rep.">
        <title>Metabolic traits of an uncultured archaeal lineage -MSBL1- from brine pools of the Red Sea.</title>
        <authorList>
            <person name="Mwirichia R."/>
            <person name="Alam I."/>
            <person name="Rashid M."/>
            <person name="Vinu M."/>
            <person name="Ba-Alawi W."/>
            <person name="Anthony Kamau A."/>
            <person name="Kamanda Ngugi D."/>
            <person name="Goker M."/>
            <person name="Klenk H.P."/>
            <person name="Bajic V."/>
            <person name="Stingl U."/>
        </authorList>
    </citation>
    <scope>NUCLEOTIDE SEQUENCE [LARGE SCALE GENOMIC DNA]</scope>
    <source>
        <strain evidence="9">SCGC-AAA259E19</strain>
    </source>
</reference>